<sequence length="337" mass="38626">MLRAKPRTLRRSSYIQLPSNASHAPFRRLHQPAVDRKPEYPVQPTVTSKDGTRTFRSRQHGNRALPLSPLLDPIAIDAKEKHTRPKPFRLEGDRTDFQKELEANPFARALATKVRECALTKVRLPKHFLLPVVSYLEPPSEEEHGKRQQTQVHVRPDFDLEVPPHLRSRSRTYVLAKRDIITLLTGRSKWPAVVSERMKRWAGLKLGRQWSALKPKQDFKWHEETDEQVLQALRAQVVRKLNDAWDRGDIVASIELEGKDTACLLHFEGEAEQTTQKNECGEESVYDMNALLGDEKWQARCVGHRMAGTVAVVQSSRVTSLRTALLRLTDYIGKEES</sequence>
<keyword evidence="3" id="KW-1185">Reference proteome</keyword>
<evidence type="ECO:0000313" key="2">
    <source>
        <dbReference type="EMBL" id="TKA27951.1"/>
    </source>
</evidence>
<dbReference type="OrthoDB" id="3363286at2759"/>
<comment type="caution">
    <text evidence="2">The sequence shown here is derived from an EMBL/GenBank/DDBJ whole genome shotgun (WGS) entry which is preliminary data.</text>
</comment>
<proteinExistence type="predicted"/>
<name>A0A4U0TZD7_9PEZI</name>
<organism evidence="2 3">
    <name type="scientific">Salinomyces thailandicus</name>
    <dbReference type="NCBI Taxonomy" id="706561"/>
    <lineage>
        <taxon>Eukaryota</taxon>
        <taxon>Fungi</taxon>
        <taxon>Dikarya</taxon>
        <taxon>Ascomycota</taxon>
        <taxon>Pezizomycotina</taxon>
        <taxon>Dothideomycetes</taxon>
        <taxon>Dothideomycetidae</taxon>
        <taxon>Mycosphaerellales</taxon>
        <taxon>Teratosphaeriaceae</taxon>
        <taxon>Salinomyces</taxon>
    </lineage>
</organism>
<protein>
    <submittedName>
        <fullName evidence="2">Uncharacterized protein</fullName>
    </submittedName>
</protein>
<gene>
    <name evidence="2" type="ORF">B0A50_04017</name>
</gene>
<feature type="region of interest" description="Disordered" evidence="1">
    <location>
        <begin position="33"/>
        <end position="67"/>
    </location>
</feature>
<dbReference type="EMBL" id="NAJL01000020">
    <property type="protein sequence ID" value="TKA27951.1"/>
    <property type="molecule type" value="Genomic_DNA"/>
</dbReference>
<reference evidence="2 3" key="1">
    <citation type="submission" date="2017-03" db="EMBL/GenBank/DDBJ databases">
        <title>Genomes of endolithic fungi from Antarctica.</title>
        <authorList>
            <person name="Coleine C."/>
            <person name="Masonjones S."/>
            <person name="Stajich J.E."/>
        </authorList>
    </citation>
    <scope>NUCLEOTIDE SEQUENCE [LARGE SCALE GENOMIC DNA]</scope>
    <source>
        <strain evidence="2 3">CCFEE 6315</strain>
    </source>
</reference>
<evidence type="ECO:0000313" key="3">
    <source>
        <dbReference type="Proteomes" id="UP000308549"/>
    </source>
</evidence>
<evidence type="ECO:0000256" key="1">
    <source>
        <dbReference type="SAM" id="MobiDB-lite"/>
    </source>
</evidence>
<accession>A0A4U0TZD7</accession>
<dbReference type="Proteomes" id="UP000308549">
    <property type="component" value="Unassembled WGS sequence"/>
</dbReference>
<dbReference type="AlphaFoldDB" id="A0A4U0TZD7"/>